<dbReference type="PANTHER" id="PTHR43289">
    <property type="entry name" value="MITOGEN-ACTIVATED PROTEIN KINASE KINASE KINASE 20-RELATED"/>
    <property type="match status" value="1"/>
</dbReference>
<feature type="domain" description="Protein kinase" evidence="7">
    <location>
        <begin position="26"/>
        <end position="279"/>
    </location>
</feature>
<keyword evidence="1" id="KW-0808">Transferase</keyword>
<evidence type="ECO:0000313" key="9">
    <source>
        <dbReference type="Proteomes" id="UP000498740"/>
    </source>
</evidence>
<name>A0A7J0CVE2_STRMI</name>
<dbReference type="InterPro" id="IPR000719">
    <property type="entry name" value="Prot_kinase_dom"/>
</dbReference>
<dbReference type="GO" id="GO:0004674">
    <property type="term" value="F:protein serine/threonine kinase activity"/>
    <property type="evidence" value="ECO:0007669"/>
    <property type="project" value="TreeGrafter"/>
</dbReference>
<protein>
    <recommendedName>
        <fullName evidence="7">Protein kinase domain-containing protein</fullName>
    </recommendedName>
</protein>
<accession>A0A7J0CVE2</accession>
<dbReference type="Gene3D" id="1.10.510.10">
    <property type="entry name" value="Transferase(Phosphotransferase) domain 1"/>
    <property type="match status" value="1"/>
</dbReference>
<dbReference type="Pfam" id="PF00069">
    <property type="entry name" value="Pkinase"/>
    <property type="match status" value="1"/>
</dbReference>
<proteinExistence type="predicted"/>
<evidence type="ECO:0000313" key="8">
    <source>
        <dbReference type="EMBL" id="GFN06432.1"/>
    </source>
</evidence>
<dbReference type="PROSITE" id="PS00108">
    <property type="entry name" value="PROTEIN_KINASE_ST"/>
    <property type="match status" value="1"/>
</dbReference>
<dbReference type="PANTHER" id="PTHR43289:SF34">
    <property type="entry name" value="SERINE_THREONINE-PROTEIN KINASE YBDM-RELATED"/>
    <property type="match status" value="1"/>
</dbReference>
<dbReference type="EMBL" id="BLWD01000001">
    <property type="protein sequence ID" value="GFN06432.1"/>
    <property type="molecule type" value="Genomic_DNA"/>
</dbReference>
<keyword evidence="2 5" id="KW-0547">Nucleotide-binding</keyword>
<dbReference type="AlphaFoldDB" id="A0A7J0CVE2"/>
<dbReference type="SUPFAM" id="SSF56112">
    <property type="entry name" value="Protein kinase-like (PK-like)"/>
    <property type="match status" value="1"/>
</dbReference>
<evidence type="ECO:0000256" key="5">
    <source>
        <dbReference type="PROSITE-ProRule" id="PRU10141"/>
    </source>
</evidence>
<dbReference type="SMART" id="SM00220">
    <property type="entry name" value="S_TKc"/>
    <property type="match status" value="1"/>
</dbReference>
<dbReference type="CDD" id="cd14014">
    <property type="entry name" value="STKc_PknB_like"/>
    <property type="match status" value="1"/>
</dbReference>
<organism evidence="8 9">
    <name type="scientific">Streptomyces microflavus</name>
    <name type="common">Streptomyces lipmanii</name>
    <dbReference type="NCBI Taxonomy" id="1919"/>
    <lineage>
        <taxon>Bacteria</taxon>
        <taxon>Bacillati</taxon>
        <taxon>Actinomycetota</taxon>
        <taxon>Actinomycetes</taxon>
        <taxon>Kitasatosporales</taxon>
        <taxon>Streptomycetaceae</taxon>
        <taxon>Streptomyces</taxon>
    </lineage>
</organism>
<comment type="caution">
    <text evidence="8">The sequence shown here is derived from an EMBL/GenBank/DDBJ whole genome shotgun (WGS) entry which is preliminary data.</text>
</comment>
<dbReference type="GO" id="GO:0005524">
    <property type="term" value="F:ATP binding"/>
    <property type="evidence" value="ECO:0007669"/>
    <property type="project" value="UniProtKB-UniRule"/>
</dbReference>
<evidence type="ECO:0000256" key="2">
    <source>
        <dbReference type="ARBA" id="ARBA00022741"/>
    </source>
</evidence>
<evidence type="ECO:0000256" key="1">
    <source>
        <dbReference type="ARBA" id="ARBA00022679"/>
    </source>
</evidence>
<evidence type="ECO:0000256" key="4">
    <source>
        <dbReference type="ARBA" id="ARBA00022840"/>
    </source>
</evidence>
<dbReference type="InterPro" id="IPR017441">
    <property type="entry name" value="Protein_kinase_ATP_BS"/>
</dbReference>
<sequence>MTSQQQGRDGVFQPLEESDPRTVAGYRLTAKLGSGGMGKVYLSYTPGGRPVAIKVIRPDFSEDAEFRRRFQQEVQAAQRVQGLYTAPVIDSDTESAQQWLATAYVPGPSLAAAVAEHGPLPVPAILLLIAGMAEALHVIHGAGIVHRDLKPSNVLLAADGPRVIDFGIARAADATSLTGSGVTVGTPAFMAPEQAAGRAVTAATDIFALGQVASYASTGAPAFGEGTSHGVLYRIVHEEPDLTGVPEELRELVTRCLAKSPRTGRRWPRSSTCAATPTARRSCAARRTGCRVRWPPTSPYGRPRPPPTAPRRLRPPRPRLRRPRPPRPGRPRRPHR</sequence>
<evidence type="ECO:0000259" key="7">
    <source>
        <dbReference type="PROSITE" id="PS50011"/>
    </source>
</evidence>
<reference evidence="8 9" key="1">
    <citation type="submission" date="2020-05" db="EMBL/GenBank/DDBJ databases">
        <title>Whole genome shotgun sequence of Streptomyces microflavus NBRC 13062.</title>
        <authorList>
            <person name="Komaki H."/>
            <person name="Tamura T."/>
        </authorList>
    </citation>
    <scope>NUCLEOTIDE SEQUENCE [LARGE SCALE GENOMIC DNA]</scope>
    <source>
        <strain evidence="8 9">NBRC 13062</strain>
    </source>
</reference>
<feature type="region of interest" description="Disordered" evidence="6">
    <location>
        <begin position="287"/>
        <end position="336"/>
    </location>
</feature>
<feature type="compositionally biased region" description="Basic residues" evidence="6">
    <location>
        <begin position="311"/>
        <end position="336"/>
    </location>
</feature>
<dbReference type="PROSITE" id="PS00107">
    <property type="entry name" value="PROTEIN_KINASE_ATP"/>
    <property type="match status" value="1"/>
</dbReference>
<evidence type="ECO:0000256" key="6">
    <source>
        <dbReference type="SAM" id="MobiDB-lite"/>
    </source>
</evidence>
<dbReference type="InterPro" id="IPR008271">
    <property type="entry name" value="Ser/Thr_kinase_AS"/>
</dbReference>
<feature type="binding site" evidence="5">
    <location>
        <position position="54"/>
    </location>
    <ligand>
        <name>ATP</name>
        <dbReference type="ChEBI" id="CHEBI:30616"/>
    </ligand>
</feature>
<dbReference type="InterPro" id="IPR011009">
    <property type="entry name" value="Kinase-like_dom_sf"/>
</dbReference>
<feature type="compositionally biased region" description="Pro residues" evidence="6">
    <location>
        <begin position="296"/>
        <end position="309"/>
    </location>
</feature>
<dbReference type="Gene3D" id="3.30.200.20">
    <property type="entry name" value="Phosphorylase Kinase, domain 1"/>
    <property type="match status" value="1"/>
</dbReference>
<dbReference type="PROSITE" id="PS50011">
    <property type="entry name" value="PROTEIN_KINASE_DOM"/>
    <property type="match status" value="1"/>
</dbReference>
<keyword evidence="3" id="KW-0418">Kinase</keyword>
<dbReference type="Proteomes" id="UP000498740">
    <property type="component" value="Unassembled WGS sequence"/>
</dbReference>
<gene>
    <name evidence="8" type="ORF">Smic_49880</name>
</gene>
<evidence type="ECO:0000256" key="3">
    <source>
        <dbReference type="ARBA" id="ARBA00022777"/>
    </source>
</evidence>
<keyword evidence="4 5" id="KW-0067">ATP-binding</keyword>